<dbReference type="InterPro" id="IPR006063">
    <property type="entry name" value="HisA_bact_arch"/>
</dbReference>
<dbReference type="OrthoDB" id="52866at2157"/>
<evidence type="ECO:0000256" key="4">
    <source>
        <dbReference type="ARBA" id="ARBA00009667"/>
    </source>
</evidence>
<dbReference type="PATRIC" id="fig|1237085.11.peg.3044"/>
<keyword evidence="9 11" id="KW-0368">Histidine biosynthesis</keyword>
<sequence length="233" mass="24566">MKVIAAVDIMGGSVVRLVKGDPANKTVYSSDPVETAKKWEAEGADMLHIVDLDAAFASGSSNFELVASIATAVKIPVQVAGGIRTIEKAEEMLAKASRVVIGTMAYSEPETVKRLAKKNPGRVVVSIDQIDGKVMVKGWKESTGITVADAISRFSEMSIDEFLLTSIERDGTLEGPDVRILAEAAKSARIIASGGIASLEDIVKVRSAGCSSVILGKAMYDGRVSIEKVKALA</sequence>
<dbReference type="GO" id="GO:0000105">
    <property type="term" value="P:L-histidine biosynthetic process"/>
    <property type="evidence" value="ECO:0007669"/>
    <property type="project" value="UniProtKB-UniRule"/>
</dbReference>
<feature type="active site" description="Proton acceptor" evidence="11">
    <location>
        <position position="8"/>
    </location>
</feature>
<dbReference type="InterPro" id="IPR013785">
    <property type="entry name" value="Aldolase_TIM"/>
</dbReference>
<dbReference type="Gene3D" id="3.20.20.70">
    <property type="entry name" value="Aldolase class I"/>
    <property type="match status" value="1"/>
</dbReference>
<dbReference type="UniPathway" id="UPA00031">
    <property type="reaction ID" value="UER00009"/>
</dbReference>
<dbReference type="GeneID" id="13796882"/>
<dbReference type="HAMAP" id="MF_01014">
    <property type="entry name" value="HisA"/>
    <property type="match status" value="1"/>
</dbReference>
<dbReference type="SUPFAM" id="SSF51366">
    <property type="entry name" value="Ribulose-phoshate binding barrel"/>
    <property type="match status" value="1"/>
</dbReference>
<dbReference type="Proteomes" id="UP000008037">
    <property type="component" value="Chromosome"/>
</dbReference>
<evidence type="ECO:0000256" key="3">
    <source>
        <dbReference type="ARBA" id="ARBA00005133"/>
    </source>
</evidence>
<protein>
    <recommendedName>
        <fullName evidence="6 11">1-(5-phosphoribosyl)-5-[(5-phosphoribosylamino)methylideneamino] imidazole-4-carboxamide isomerase</fullName>
        <ecNumber evidence="5 11">5.3.1.16</ecNumber>
    </recommendedName>
    <alternativeName>
        <fullName evidence="11">Phosphoribosylformimino-5-aminoimidazole carboxamide ribotide isomerase</fullName>
    </alternativeName>
</protein>
<keyword evidence="10 11" id="KW-0413">Isomerase</keyword>
<evidence type="ECO:0000256" key="7">
    <source>
        <dbReference type="ARBA" id="ARBA00022490"/>
    </source>
</evidence>
<evidence type="ECO:0000256" key="12">
    <source>
        <dbReference type="RuleBase" id="RU003657"/>
    </source>
</evidence>
<evidence type="ECO:0000256" key="9">
    <source>
        <dbReference type="ARBA" id="ARBA00023102"/>
    </source>
</evidence>
<dbReference type="InParanoid" id="K0IKU0"/>
<gene>
    <name evidence="11 14" type="primary">hisA</name>
    <name evidence="14" type="ordered locus">Ngar_c30720</name>
</gene>
<name>K0IKU0_NITGG</name>
<dbReference type="FunCoup" id="K0IKU0">
    <property type="interactions" value="62"/>
</dbReference>
<evidence type="ECO:0000256" key="2">
    <source>
        <dbReference type="ARBA" id="ARBA00004496"/>
    </source>
</evidence>
<dbReference type="GO" id="GO:0005737">
    <property type="term" value="C:cytoplasm"/>
    <property type="evidence" value="ECO:0007669"/>
    <property type="project" value="UniProtKB-SubCell"/>
</dbReference>
<dbReference type="PANTHER" id="PTHR43090:SF2">
    <property type="entry name" value="1-(5-PHOSPHORIBOSYL)-5-[(5-PHOSPHORIBOSYLAMINO)METHYLIDENEAMINO] IMIDAZOLE-4-CARBOXAMIDE ISOMERASE"/>
    <property type="match status" value="1"/>
</dbReference>
<evidence type="ECO:0000256" key="1">
    <source>
        <dbReference type="ARBA" id="ARBA00000901"/>
    </source>
</evidence>
<evidence type="ECO:0000256" key="10">
    <source>
        <dbReference type="ARBA" id="ARBA00023235"/>
    </source>
</evidence>
<dbReference type="CDD" id="cd04732">
    <property type="entry name" value="HisA"/>
    <property type="match status" value="1"/>
</dbReference>
<dbReference type="EC" id="5.3.1.16" evidence="5 11"/>
<dbReference type="PANTHER" id="PTHR43090">
    <property type="entry name" value="1-(5-PHOSPHORIBOSYL)-5-[(5-PHOSPHORIBOSYLAMINO)METHYLIDENEAMINO] IMIDAZOLE-4-CARBOXAMIDE ISOMERASE"/>
    <property type="match status" value="1"/>
</dbReference>
<keyword evidence="8 11" id="KW-0028">Amino-acid biosynthesis</keyword>
<comment type="subcellular location">
    <subcellularLocation>
        <location evidence="2 11 13">Cytoplasm</location>
    </subcellularLocation>
</comment>
<comment type="catalytic activity">
    <reaction evidence="1 11 13">
        <text>1-(5-phospho-beta-D-ribosyl)-5-[(5-phospho-beta-D-ribosylamino)methylideneamino]imidazole-4-carboxamide = 5-[(5-phospho-1-deoxy-D-ribulos-1-ylimino)methylamino]-1-(5-phospho-beta-D-ribosyl)imidazole-4-carboxamide</text>
        <dbReference type="Rhea" id="RHEA:15469"/>
        <dbReference type="ChEBI" id="CHEBI:58435"/>
        <dbReference type="ChEBI" id="CHEBI:58525"/>
        <dbReference type="EC" id="5.3.1.16"/>
    </reaction>
</comment>
<evidence type="ECO:0000313" key="14">
    <source>
        <dbReference type="EMBL" id="AFU59988.1"/>
    </source>
</evidence>
<evidence type="ECO:0000256" key="11">
    <source>
        <dbReference type="HAMAP-Rule" id="MF_01014"/>
    </source>
</evidence>
<dbReference type="KEGG" id="nga:Ngar_c30720"/>
<dbReference type="HOGENOM" id="CLU_048577_1_1_2"/>
<dbReference type="AlphaFoldDB" id="K0IKU0"/>
<comment type="similarity">
    <text evidence="4 11 12">Belongs to the HisA/HisF family.</text>
</comment>
<proteinExistence type="inferred from homology"/>
<evidence type="ECO:0000256" key="5">
    <source>
        <dbReference type="ARBA" id="ARBA00012550"/>
    </source>
</evidence>
<dbReference type="EMBL" id="CP002408">
    <property type="protein sequence ID" value="AFU59988.1"/>
    <property type="molecule type" value="Genomic_DNA"/>
</dbReference>
<organism evidence="14 15">
    <name type="scientific">Nitrososphaera gargensis (strain Ga9.2)</name>
    <dbReference type="NCBI Taxonomy" id="1237085"/>
    <lineage>
        <taxon>Archaea</taxon>
        <taxon>Nitrososphaerota</taxon>
        <taxon>Nitrososphaeria</taxon>
        <taxon>Nitrososphaerales</taxon>
        <taxon>Nitrososphaeraceae</taxon>
        <taxon>Nitrososphaera</taxon>
    </lineage>
</organism>
<dbReference type="NCBIfam" id="TIGR00007">
    <property type="entry name" value="1-(5-phosphoribosyl)-5-[(5-phosphoribosylamino)methylideneamino]imidazole-4-carboxamide isomerase"/>
    <property type="match status" value="1"/>
</dbReference>
<dbReference type="InterPro" id="IPR044524">
    <property type="entry name" value="Isoase_HisA-like"/>
</dbReference>
<dbReference type="GO" id="GO:0003949">
    <property type="term" value="F:1-(5-phosphoribosyl)-5-[(5-phosphoribosylamino)methylideneamino]imidazole-4-carboxamide isomerase activity"/>
    <property type="evidence" value="ECO:0007669"/>
    <property type="project" value="UniProtKB-UniRule"/>
</dbReference>
<evidence type="ECO:0000256" key="8">
    <source>
        <dbReference type="ARBA" id="ARBA00022605"/>
    </source>
</evidence>
<dbReference type="InterPro" id="IPR006062">
    <property type="entry name" value="His_biosynth"/>
</dbReference>
<reference evidence="14 15" key="1">
    <citation type="journal article" date="2012" name="Environ. Microbiol.">
        <title>The genome of the ammonia-oxidizing Candidatus Nitrososphaera gargensis: insights into metabolic versatility and environmental adaptations.</title>
        <authorList>
            <person name="Spang A."/>
            <person name="Poehlein A."/>
            <person name="Offre P."/>
            <person name="Zumbragel S."/>
            <person name="Haider S."/>
            <person name="Rychlik N."/>
            <person name="Nowka B."/>
            <person name="Schmeisser C."/>
            <person name="Lebedeva E.V."/>
            <person name="Rattei T."/>
            <person name="Bohm C."/>
            <person name="Schmid M."/>
            <person name="Galushko A."/>
            <person name="Hatzenpichler R."/>
            <person name="Weinmaier T."/>
            <person name="Daniel R."/>
            <person name="Schleper C."/>
            <person name="Spieck E."/>
            <person name="Streit W."/>
            <person name="Wagner M."/>
        </authorList>
    </citation>
    <scope>NUCLEOTIDE SEQUENCE [LARGE SCALE GENOMIC DNA]</scope>
    <source>
        <strain evidence="15">Ga9.2</strain>
    </source>
</reference>
<dbReference type="STRING" id="1237085.Ngar_c30720"/>
<comment type="pathway">
    <text evidence="3 11 13">Amino-acid biosynthesis; L-histidine biosynthesis; L-histidine from 5-phospho-alpha-D-ribose 1-diphosphate: step 4/9.</text>
</comment>
<evidence type="ECO:0000256" key="13">
    <source>
        <dbReference type="RuleBase" id="RU003658"/>
    </source>
</evidence>
<dbReference type="RefSeq" id="WP_015020522.1">
    <property type="nucleotide sequence ID" value="NC_018719.1"/>
</dbReference>
<keyword evidence="15" id="KW-1185">Reference proteome</keyword>
<evidence type="ECO:0000256" key="6">
    <source>
        <dbReference type="ARBA" id="ARBA00018464"/>
    </source>
</evidence>
<dbReference type="FunFam" id="3.20.20.70:FF:000009">
    <property type="entry name" value="1-(5-phosphoribosyl)-5-[(5-phosphoribosylamino)methylideneamino] imidazole-4-carboxamide isomerase"/>
    <property type="match status" value="1"/>
</dbReference>
<feature type="active site" description="Proton donor" evidence="11">
    <location>
        <position position="128"/>
    </location>
</feature>
<dbReference type="InterPro" id="IPR011060">
    <property type="entry name" value="RibuloseP-bd_barrel"/>
</dbReference>
<dbReference type="GO" id="GO:0000162">
    <property type="term" value="P:L-tryptophan biosynthetic process"/>
    <property type="evidence" value="ECO:0007669"/>
    <property type="project" value="TreeGrafter"/>
</dbReference>
<evidence type="ECO:0000313" key="15">
    <source>
        <dbReference type="Proteomes" id="UP000008037"/>
    </source>
</evidence>
<dbReference type="InterPro" id="IPR023016">
    <property type="entry name" value="HisA/PriA"/>
</dbReference>
<accession>K0IKU0</accession>
<dbReference type="Pfam" id="PF00977">
    <property type="entry name" value="His_biosynth"/>
    <property type="match status" value="1"/>
</dbReference>
<keyword evidence="7 11" id="KW-0963">Cytoplasm</keyword>